<dbReference type="InterPro" id="IPR015797">
    <property type="entry name" value="NUDIX_hydrolase-like_dom_sf"/>
</dbReference>
<name>A0A8T9MXJ1_9NEIS</name>
<dbReference type="Pfam" id="PF00293">
    <property type="entry name" value="NUDIX"/>
    <property type="match status" value="1"/>
</dbReference>
<dbReference type="GO" id="GO:0046656">
    <property type="term" value="P:folic acid biosynthetic process"/>
    <property type="evidence" value="ECO:0007669"/>
    <property type="project" value="InterPro"/>
</dbReference>
<dbReference type="Gene3D" id="3.90.79.10">
    <property type="entry name" value="Nucleoside Triphosphate Pyrophosphohydrolase"/>
    <property type="match status" value="1"/>
</dbReference>
<evidence type="ECO:0000256" key="1">
    <source>
        <dbReference type="ARBA" id="ARBA00022801"/>
    </source>
</evidence>
<dbReference type="Proteomes" id="UP000831534">
    <property type="component" value="Chromosome"/>
</dbReference>
<comment type="cofactor">
    <cofactor evidence="3">
        <name>Mg(2+)</name>
        <dbReference type="ChEBI" id="CHEBI:18420"/>
    </cofactor>
    <text evidence="3">Binds 1 Mg(2+) ion per subunit.</text>
</comment>
<keyword evidence="1 5" id="KW-0378">Hydrolase</keyword>
<dbReference type="EMBL" id="CP091521">
    <property type="protein sequence ID" value="UOP04922.2"/>
    <property type="molecule type" value="Genomic_DNA"/>
</dbReference>
<dbReference type="GO" id="GO:0008828">
    <property type="term" value="F:dATP diphosphatase activity"/>
    <property type="evidence" value="ECO:0007669"/>
    <property type="project" value="InterPro"/>
</dbReference>
<feature type="binding site" evidence="2">
    <location>
        <position position="5"/>
    </location>
    <ligand>
        <name>substrate</name>
    </ligand>
</feature>
<feature type="binding site" evidence="2">
    <location>
        <position position="26"/>
    </location>
    <ligand>
        <name>substrate</name>
    </ligand>
</feature>
<dbReference type="AlphaFoldDB" id="A0A8T9MXJ1"/>
<dbReference type="CDD" id="cd04664">
    <property type="entry name" value="NUDIX_DHNTPase_like"/>
    <property type="match status" value="1"/>
</dbReference>
<evidence type="ECO:0000256" key="3">
    <source>
        <dbReference type="PIRSR" id="PIRSR603564-2"/>
    </source>
</evidence>
<dbReference type="GO" id="GO:0046872">
    <property type="term" value="F:metal ion binding"/>
    <property type="evidence" value="ECO:0007669"/>
    <property type="project" value="UniProtKB-KW"/>
</dbReference>
<keyword evidence="3" id="KW-0460">Magnesium</keyword>
<dbReference type="PANTHER" id="PTHR21340">
    <property type="entry name" value="DIADENOSINE 5,5-P1,P4-TETRAPHOSPHATE PYROPHOSPHOHYDROLASE MUTT"/>
    <property type="match status" value="1"/>
</dbReference>
<dbReference type="NCBIfam" id="NF006961">
    <property type="entry name" value="PRK09438.1"/>
    <property type="match status" value="1"/>
</dbReference>
<dbReference type="GO" id="GO:0006167">
    <property type="term" value="P:AMP biosynthetic process"/>
    <property type="evidence" value="ECO:0007669"/>
    <property type="project" value="TreeGrafter"/>
</dbReference>
<dbReference type="EC" id="3.6.1.67" evidence="5"/>
<dbReference type="InterPro" id="IPR003564">
    <property type="entry name" value="DHNTPase"/>
</dbReference>
<dbReference type="PROSITE" id="PS00893">
    <property type="entry name" value="NUDIX_BOX"/>
    <property type="match status" value="1"/>
</dbReference>
<gene>
    <name evidence="5" type="primary">nudB</name>
    <name evidence="5" type="ORF">LVJ77_00735</name>
</gene>
<evidence type="ECO:0000256" key="2">
    <source>
        <dbReference type="PIRSR" id="PIRSR603564-1"/>
    </source>
</evidence>
<dbReference type="GO" id="GO:0004081">
    <property type="term" value="F:bis(5'-nucleosyl)-tetraphosphatase (asymmetrical) activity"/>
    <property type="evidence" value="ECO:0007669"/>
    <property type="project" value="TreeGrafter"/>
</dbReference>
<keyword evidence="3" id="KW-0479">Metal-binding</keyword>
<feature type="binding site" evidence="2">
    <location>
        <position position="130"/>
    </location>
    <ligand>
        <name>substrate</name>
    </ligand>
</feature>
<reference evidence="5" key="2">
    <citation type="submission" date="2024-09" db="EMBL/GenBank/DDBJ databases">
        <authorList>
            <person name="Veyrier F.J."/>
        </authorList>
    </citation>
    <scope>NUCLEOTIDE SEQUENCE</scope>
    <source>
        <strain evidence="5">17694</strain>
    </source>
</reference>
<organism evidence="5 6">
    <name type="scientific">Conchiformibius kuhniae</name>
    <dbReference type="NCBI Taxonomy" id="211502"/>
    <lineage>
        <taxon>Bacteria</taxon>
        <taxon>Pseudomonadati</taxon>
        <taxon>Pseudomonadota</taxon>
        <taxon>Betaproteobacteria</taxon>
        <taxon>Neisseriales</taxon>
        <taxon>Neisseriaceae</taxon>
        <taxon>Conchiformibius</taxon>
    </lineage>
</organism>
<dbReference type="InterPro" id="IPR020084">
    <property type="entry name" value="NUDIX_hydrolase_CS"/>
</dbReference>
<dbReference type="PROSITE" id="PS51462">
    <property type="entry name" value="NUDIX"/>
    <property type="match status" value="1"/>
</dbReference>
<feature type="binding site" evidence="3">
    <location>
        <position position="57"/>
    </location>
    <ligand>
        <name>Mg(2+)</name>
        <dbReference type="ChEBI" id="CHEBI:18420"/>
    </ligand>
</feature>
<feature type="domain" description="Nudix hydrolase" evidence="4">
    <location>
        <begin position="4"/>
        <end position="141"/>
    </location>
</feature>
<dbReference type="PRINTS" id="PR01404">
    <property type="entry name" value="NPPPHYDRLASE"/>
</dbReference>
<evidence type="ECO:0000313" key="5">
    <source>
        <dbReference type="EMBL" id="UOP04922.2"/>
    </source>
</evidence>
<evidence type="ECO:0000259" key="4">
    <source>
        <dbReference type="PROSITE" id="PS51462"/>
    </source>
</evidence>
<dbReference type="KEGG" id="ckh:LVJ77_00735"/>
<feature type="binding site" evidence="3">
    <location>
        <position position="53"/>
    </location>
    <ligand>
        <name>Mg(2+)</name>
        <dbReference type="ChEBI" id="CHEBI:18420"/>
    </ligand>
</feature>
<reference evidence="5" key="1">
    <citation type="journal article" date="2022" name="Res Sq">
        <title>Evolution of multicellular longitudinally dividing oral cavity symbionts (Neisseriaceae).</title>
        <authorList>
            <person name="Nyongesa S."/>
            <person name="Weber P."/>
            <person name="Bernet E."/>
            <person name="Pullido F."/>
            <person name="Nieckarz M."/>
            <person name="Delaby M."/>
            <person name="Nieves C."/>
            <person name="Viehboeck T."/>
            <person name="Krause N."/>
            <person name="Rivera-Millot A."/>
            <person name="Nakamura A."/>
            <person name="Vischer N."/>
            <person name="VanNieuwenhze M."/>
            <person name="Brun Y."/>
            <person name="Cava F."/>
            <person name="Bulgheresi S."/>
            <person name="Veyrier F."/>
        </authorList>
    </citation>
    <scope>NUCLEOTIDE SEQUENCE</scope>
    <source>
        <strain evidence="5">17694</strain>
    </source>
</reference>
<dbReference type="InterPro" id="IPR000086">
    <property type="entry name" value="NUDIX_hydrolase_dom"/>
</dbReference>
<feature type="binding site" evidence="3">
    <location>
        <position position="112"/>
    </location>
    <ligand>
        <name>Mg(2+)</name>
        <dbReference type="ChEBI" id="CHEBI:18420"/>
    </ligand>
</feature>
<accession>A0A8T9MXJ1</accession>
<proteinExistence type="predicted"/>
<dbReference type="GO" id="GO:0019177">
    <property type="term" value="F:dihydroneopterin triphosphate pyrophosphohydrolase activity"/>
    <property type="evidence" value="ECO:0007669"/>
    <property type="project" value="UniProtKB-EC"/>
</dbReference>
<dbReference type="RefSeq" id="WP_376986650.1">
    <property type="nucleotide sequence ID" value="NZ_CP091521.1"/>
</dbReference>
<dbReference type="InterPro" id="IPR051325">
    <property type="entry name" value="Nudix_hydrolase_domain"/>
</dbReference>
<dbReference type="PANTHER" id="PTHR21340:SF0">
    <property type="entry name" value="BIS(5'-NUCLEOSYL)-TETRAPHOSPHATASE [ASYMMETRICAL]"/>
    <property type="match status" value="1"/>
</dbReference>
<feature type="binding site" evidence="2">
    <location>
        <position position="37"/>
    </location>
    <ligand>
        <name>substrate</name>
    </ligand>
</feature>
<dbReference type="SUPFAM" id="SSF55811">
    <property type="entry name" value="Nudix"/>
    <property type="match status" value="1"/>
</dbReference>
<dbReference type="GO" id="GO:0006754">
    <property type="term" value="P:ATP biosynthetic process"/>
    <property type="evidence" value="ECO:0007669"/>
    <property type="project" value="TreeGrafter"/>
</dbReference>
<protein>
    <submittedName>
        <fullName evidence="5">Dihydroneopterin triphosphate diphosphatase</fullName>
        <ecNumber evidence="5">3.6.1.67</ecNumber>
    </submittedName>
</protein>
<keyword evidence="6" id="KW-1185">Reference proteome</keyword>
<evidence type="ECO:0000313" key="6">
    <source>
        <dbReference type="Proteomes" id="UP000831534"/>
    </source>
</evidence>
<sequence length="156" mass="17362">METKKRPVSVLVVLHDGAGQALLLERADRAGFWQSVTGSLEAGETPFAAALRETAEETGIVLPPHRLHDWQHSVEYEIYPHWRHRYPAGVCRNTEHWFSAVVARDTPLVLSEHTAFAWLDAAAAAQRASSPSNQDALRRLADSVCHFETPPFTAVK</sequence>